<keyword evidence="1" id="KW-0808">Transferase</keyword>
<dbReference type="Pfam" id="PF00069">
    <property type="entry name" value="Pkinase"/>
    <property type="match status" value="1"/>
</dbReference>
<evidence type="ECO:0000259" key="6">
    <source>
        <dbReference type="PROSITE" id="PS50011"/>
    </source>
</evidence>
<dbReference type="GO" id="GO:0005634">
    <property type="term" value="C:nucleus"/>
    <property type="evidence" value="ECO:0007669"/>
    <property type="project" value="TreeGrafter"/>
</dbReference>
<organism evidence="7 8">
    <name type="scientific">Aulographum hederae CBS 113979</name>
    <dbReference type="NCBI Taxonomy" id="1176131"/>
    <lineage>
        <taxon>Eukaryota</taxon>
        <taxon>Fungi</taxon>
        <taxon>Dikarya</taxon>
        <taxon>Ascomycota</taxon>
        <taxon>Pezizomycotina</taxon>
        <taxon>Dothideomycetes</taxon>
        <taxon>Pleosporomycetidae</taxon>
        <taxon>Aulographales</taxon>
        <taxon>Aulographaceae</taxon>
    </lineage>
</organism>
<gene>
    <name evidence="7" type="ORF">K402DRAFT_318505</name>
</gene>
<accession>A0A6G1GP25</accession>
<dbReference type="InterPro" id="IPR050339">
    <property type="entry name" value="CC_SR_Kinase"/>
</dbReference>
<dbReference type="GO" id="GO:0110031">
    <property type="term" value="P:negative regulation of G2/MI transition of meiotic cell cycle"/>
    <property type="evidence" value="ECO:0007669"/>
    <property type="project" value="TreeGrafter"/>
</dbReference>
<dbReference type="GO" id="GO:0004713">
    <property type="term" value="F:protein tyrosine kinase activity"/>
    <property type="evidence" value="ECO:0007669"/>
    <property type="project" value="TreeGrafter"/>
</dbReference>
<dbReference type="PANTHER" id="PTHR11042:SF190">
    <property type="entry name" value="MITOSIS INHIBITOR PROTEIN KINASE MIK1"/>
    <property type="match status" value="1"/>
</dbReference>
<name>A0A6G1GP25_9PEZI</name>
<protein>
    <submittedName>
        <fullName evidence="7">Kinase-like protein</fullName>
    </submittedName>
</protein>
<feature type="region of interest" description="Disordered" evidence="5">
    <location>
        <begin position="349"/>
        <end position="412"/>
    </location>
</feature>
<dbReference type="InterPro" id="IPR000719">
    <property type="entry name" value="Prot_kinase_dom"/>
</dbReference>
<evidence type="ECO:0000256" key="3">
    <source>
        <dbReference type="ARBA" id="ARBA00022777"/>
    </source>
</evidence>
<dbReference type="GO" id="GO:0005737">
    <property type="term" value="C:cytoplasm"/>
    <property type="evidence" value="ECO:0007669"/>
    <property type="project" value="TreeGrafter"/>
</dbReference>
<reference evidence="7" key="1">
    <citation type="journal article" date="2020" name="Stud. Mycol.">
        <title>101 Dothideomycetes genomes: a test case for predicting lifestyles and emergence of pathogens.</title>
        <authorList>
            <person name="Haridas S."/>
            <person name="Albert R."/>
            <person name="Binder M."/>
            <person name="Bloem J."/>
            <person name="Labutti K."/>
            <person name="Salamov A."/>
            <person name="Andreopoulos B."/>
            <person name="Baker S."/>
            <person name="Barry K."/>
            <person name="Bills G."/>
            <person name="Bluhm B."/>
            <person name="Cannon C."/>
            <person name="Castanera R."/>
            <person name="Culley D."/>
            <person name="Daum C."/>
            <person name="Ezra D."/>
            <person name="Gonzalez J."/>
            <person name="Henrissat B."/>
            <person name="Kuo A."/>
            <person name="Liang C."/>
            <person name="Lipzen A."/>
            <person name="Lutzoni F."/>
            <person name="Magnuson J."/>
            <person name="Mondo S."/>
            <person name="Nolan M."/>
            <person name="Ohm R."/>
            <person name="Pangilinan J."/>
            <person name="Park H.-J."/>
            <person name="Ramirez L."/>
            <person name="Alfaro M."/>
            <person name="Sun H."/>
            <person name="Tritt A."/>
            <person name="Yoshinaga Y."/>
            <person name="Zwiers L.-H."/>
            <person name="Turgeon B."/>
            <person name="Goodwin S."/>
            <person name="Spatafora J."/>
            <person name="Crous P."/>
            <person name="Grigoriev I."/>
        </authorList>
    </citation>
    <scope>NUCLEOTIDE SEQUENCE</scope>
    <source>
        <strain evidence="7">CBS 113979</strain>
    </source>
</reference>
<dbReference type="OrthoDB" id="4062651at2759"/>
<evidence type="ECO:0000256" key="4">
    <source>
        <dbReference type="ARBA" id="ARBA00022840"/>
    </source>
</evidence>
<sequence length="547" mass="62094">MATRTYTSVVTPDTIALNALIFGYAGHSLVTPHAPLQQLWWTDERIQETVTREFVISRLRPNERNMLLRPLAFGDGLTDDTYLDWIMEKAKRFFLVLAECGVSDQIFGVIDDSWDDDDLPIPRDTIERLALAYENDETLNNKFYTTQFQFLLRELRQGLHINYAKNEHVPMEDVHRLPPSTTLQRWPRVHRPKRPDEVFVRRGFKLGEEDDTENVTETEFHADIEAALALPHEHIAPVWATYSAKGFGYILSPFVGEHTLISFIEHRTPPQYQRLPKCDRQALLVTWMHCLASTVAYLHRNGCSHTAIRPSNIIIDSQNNISFSDIGSIRTFQADKKQNVEEVYNYGAPESHIDSHTPSSENSPVEPPSTPSTSSSARSRSLSRFGKRSSNGSKSSSSDSISSTDSGKSRSWKEAAIENTSSTEKADIFSLACVFLDILTFLLKLKQVDFIKHRSSKIRDYSSKNTKTMRVDSSFHYNVAKLFSWMNSIEDAALAEKDPIFLGIPHLLRLIRTMLSPNPTLRPSASAVCTRLYEIMAGCCGIDRFHC</sequence>
<keyword evidence="4" id="KW-0067">ATP-binding</keyword>
<dbReference type="AlphaFoldDB" id="A0A6G1GP25"/>
<proteinExistence type="predicted"/>
<keyword evidence="2" id="KW-0547">Nucleotide-binding</keyword>
<feature type="compositionally biased region" description="Low complexity" evidence="5">
    <location>
        <begin position="371"/>
        <end position="406"/>
    </location>
</feature>
<dbReference type="EMBL" id="ML977182">
    <property type="protein sequence ID" value="KAF1982685.1"/>
    <property type="molecule type" value="Genomic_DNA"/>
</dbReference>
<dbReference type="Gene3D" id="1.10.510.10">
    <property type="entry name" value="Transferase(Phosphotransferase) domain 1"/>
    <property type="match status" value="2"/>
</dbReference>
<dbReference type="PROSITE" id="PS50011">
    <property type="entry name" value="PROTEIN_KINASE_DOM"/>
    <property type="match status" value="1"/>
</dbReference>
<evidence type="ECO:0000256" key="2">
    <source>
        <dbReference type="ARBA" id="ARBA00022741"/>
    </source>
</evidence>
<dbReference type="Proteomes" id="UP000800041">
    <property type="component" value="Unassembled WGS sequence"/>
</dbReference>
<evidence type="ECO:0000313" key="8">
    <source>
        <dbReference type="Proteomes" id="UP000800041"/>
    </source>
</evidence>
<keyword evidence="8" id="KW-1185">Reference proteome</keyword>
<evidence type="ECO:0000256" key="1">
    <source>
        <dbReference type="ARBA" id="ARBA00022679"/>
    </source>
</evidence>
<dbReference type="PANTHER" id="PTHR11042">
    <property type="entry name" value="EUKARYOTIC TRANSLATION INITIATION FACTOR 2-ALPHA KINASE EIF2-ALPHA KINASE -RELATED"/>
    <property type="match status" value="1"/>
</dbReference>
<evidence type="ECO:0000313" key="7">
    <source>
        <dbReference type="EMBL" id="KAF1982685.1"/>
    </source>
</evidence>
<dbReference type="SMART" id="SM00220">
    <property type="entry name" value="S_TKc"/>
    <property type="match status" value="1"/>
</dbReference>
<feature type="domain" description="Protein kinase" evidence="6">
    <location>
        <begin position="133"/>
        <end position="536"/>
    </location>
</feature>
<feature type="non-terminal residue" evidence="7">
    <location>
        <position position="547"/>
    </location>
</feature>
<evidence type="ECO:0000256" key="5">
    <source>
        <dbReference type="SAM" id="MobiDB-lite"/>
    </source>
</evidence>
<dbReference type="GO" id="GO:0005524">
    <property type="term" value="F:ATP binding"/>
    <property type="evidence" value="ECO:0007669"/>
    <property type="project" value="UniProtKB-KW"/>
</dbReference>
<dbReference type="InterPro" id="IPR011009">
    <property type="entry name" value="Kinase-like_dom_sf"/>
</dbReference>
<dbReference type="SUPFAM" id="SSF56112">
    <property type="entry name" value="Protein kinase-like (PK-like)"/>
    <property type="match status" value="1"/>
</dbReference>
<keyword evidence="3 7" id="KW-0418">Kinase</keyword>